<evidence type="ECO:0000256" key="1">
    <source>
        <dbReference type="SAM" id="MobiDB-lite"/>
    </source>
</evidence>
<evidence type="ECO:0000313" key="3">
    <source>
        <dbReference type="Proteomes" id="UP000028834"/>
    </source>
</evidence>
<name>A0A086LTR1_TOXGO</name>
<dbReference type="Proteomes" id="UP000028834">
    <property type="component" value="Unassembled WGS sequence"/>
</dbReference>
<organism evidence="2 3">
    <name type="scientific">Toxoplasma gondii RUB</name>
    <dbReference type="NCBI Taxonomy" id="935652"/>
    <lineage>
        <taxon>Eukaryota</taxon>
        <taxon>Sar</taxon>
        <taxon>Alveolata</taxon>
        <taxon>Apicomplexa</taxon>
        <taxon>Conoidasida</taxon>
        <taxon>Coccidia</taxon>
        <taxon>Eucoccidiorida</taxon>
        <taxon>Eimeriorina</taxon>
        <taxon>Sarcocystidae</taxon>
        <taxon>Toxoplasma</taxon>
    </lineage>
</organism>
<comment type="caution">
    <text evidence="2">The sequence shown here is derived from an EMBL/GenBank/DDBJ whole genome shotgun (WGS) entry which is preliminary data.</text>
</comment>
<accession>A0A086LTR1</accession>
<dbReference type="VEuPathDB" id="ToxoDB:TGRUB_432150"/>
<feature type="non-terminal residue" evidence="2">
    <location>
        <position position="1"/>
    </location>
</feature>
<reference evidence="2 3" key="1">
    <citation type="submission" date="2014-05" db="EMBL/GenBank/DDBJ databases">
        <authorList>
            <person name="Sibley D."/>
            <person name="Venepally P."/>
            <person name="Karamycheva S."/>
            <person name="Hadjithomas M."/>
            <person name="Khan A."/>
            <person name="Brunk B."/>
            <person name="Roos D."/>
            <person name="Caler E."/>
            <person name="Lorenzi H."/>
        </authorList>
    </citation>
    <scope>NUCLEOTIDE SEQUENCE [LARGE SCALE GENOMIC DNA]</scope>
    <source>
        <strain evidence="2 3">RUB</strain>
    </source>
</reference>
<feature type="region of interest" description="Disordered" evidence="1">
    <location>
        <begin position="51"/>
        <end position="76"/>
    </location>
</feature>
<dbReference type="EMBL" id="AFYV02002022">
    <property type="protein sequence ID" value="KFG60029.1"/>
    <property type="molecule type" value="Genomic_DNA"/>
</dbReference>
<sequence length="152" mass="17070">KVSEDLARAFRRQPARSCESHACLSAADAGPRCLRRKHSRAHVQSGANGVLRVEGCSSPSRRRREKRCERRRSQRRPRCRAFLAFHSYTDVEILRSGSLFAAASREAARCVAIRTHAPGPHRPLMSSQDRETEWTLDFSEADRLDALSSLGA</sequence>
<evidence type="ECO:0000313" key="2">
    <source>
        <dbReference type="EMBL" id="KFG60029.1"/>
    </source>
</evidence>
<dbReference type="AlphaFoldDB" id="A0A086LTR1"/>
<gene>
    <name evidence="2" type="ORF">TGRUB_432150</name>
</gene>
<proteinExistence type="predicted"/>
<feature type="compositionally biased region" description="Basic residues" evidence="1">
    <location>
        <begin position="60"/>
        <end position="76"/>
    </location>
</feature>
<protein>
    <submittedName>
        <fullName evidence="2">Uncharacterized protein</fullName>
    </submittedName>
</protein>